<dbReference type="GO" id="GO:0030170">
    <property type="term" value="F:pyridoxal phosphate binding"/>
    <property type="evidence" value="ECO:0007669"/>
    <property type="project" value="InterPro"/>
</dbReference>
<organism evidence="6 7">
    <name type="scientific">Lysobacter capsici AZ78</name>
    <dbReference type="NCBI Taxonomy" id="1444315"/>
    <lineage>
        <taxon>Bacteria</taxon>
        <taxon>Pseudomonadati</taxon>
        <taxon>Pseudomonadota</taxon>
        <taxon>Gammaproteobacteria</taxon>
        <taxon>Lysobacterales</taxon>
        <taxon>Lysobacteraceae</taxon>
        <taxon>Lysobacter</taxon>
    </lineage>
</organism>
<evidence type="ECO:0000313" key="7">
    <source>
        <dbReference type="Proteomes" id="UP000023435"/>
    </source>
</evidence>
<comment type="cofactor">
    <cofactor evidence="1">
        <name>pyridoxal 5'-phosphate</name>
        <dbReference type="ChEBI" id="CHEBI:597326"/>
    </cofactor>
</comment>
<evidence type="ECO:0000313" key="6">
    <source>
        <dbReference type="EMBL" id="KWS02404.1"/>
    </source>
</evidence>
<dbReference type="Gene3D" id="3.40.640.10">
    <property type="entry name" value="Type I PLP-dependent aspartate aminotransferase-like (Major domain)"/>
    <property type="match status" value="1"/>
</dbReference>
<reference evidence="6 7" key="1">
    <citation type="journal article" date="2014" name="Genome Announc.">
        <title>Draft Genome Sequence of Lysobacter capsici AZ78, a Bacterium Antagonistic to Plant-Pathogenic Oomycetes.</title>
        <authorList>
            <person name="Puopolo G."/>
            <person name="Sonego P."/>
            <person name="Engelen K."/>
            <person name="Pertot I."/>
        </authorList>
    </citation>
    <scope>NUCLEOTIDE SEQUENCE [LARGE SCALE GENOMIC DNA]</scope>
    <source>
        <strain evidence="6 7">AZ78</strain>
    </source>
</reference>
<dbReference type="InterPro" id="IPR015422">
    <property type="entry name" value="PyrdxlP-dep_Trfase_small"/>
</dbReference>
<gene>
    <name evidence="6" type="ORF">AZ78_5071</name>
</gene>
<evidence type="ECO:0000256" key="1">
    <source>
        <dbReference type="ARBA" id="ARBA00001933"/>
    </source>
</evidence>
<feature type="domain" description="Aminotransferase class I/classII large" evidence="5">
    <location>
        <begin position="61"/>
        <end position="399"/>
    </location>
</feature>
<comment type="similarity">
    <text evidence="2">Belongs to the class-II pyridoxal-phosphate-dependent aminotransferase family.</text>
</comment>
<accession>A0A108U4H8</accession>
<dbReference type="Proteomes" id="UP000023435">
    <property type="component" value="Unassembled WGS sequence"/>
</dbReference>
<dbReference type="NCBIfam" id="TIGR01821">
    <property type="entry name" value="5aminolev_synth"/>
    <property type="match status" value="1"/>
</dbReference>
<dbReference type="CDD" id="cd06454">
    <property type="entry name" value="KBL_like"/>
    <property type="match status" value="1"/>
</dbReference>
<dbReference type="EC" id="2.3.1.37" evidence="6"/>
<protein>
    <submittedName>
        <fullName evidence="6">5-aminolevulinate synthase</fullName>
        <ecNumber evidence="6">2.3.1.37</ecNumber>
    </submittedName>
</protein>
<keyword evidence="3 6" id="KW-0808">Transferase</keyword>
<dbReference type="SUPFAM" id="SSF53383">
    <property type="entry name" value="PLP-dependent transferases"/>
    <property type="match status" value="1"/>
</dbReference>
<dbReference type="InterPro" id="IPR010961">
    <property type="entry name" value="4pyrrol_synth_NH2levulA_synth"/>
</dbReference>
<evidence type="ECO:0000259" key="5">
    <source>
        <dbReference type="Pfam" id="PF00155"/>
    </source>
</evidence>
<name>A0A108U4H8_9GAMM</name>
<dbReference type="PANTHER" id="PTHR13693:SF102">
    <property type="entry name" value="2-AMINO-3-KETOBUTYRATE COENZYME A LIGASE, MITOCHONDRIAL"/>
    <property type="match status" value="1"/>
</dbReference>
<dbReference type="Gene3D" id="3.90.1150.10">
    <property type="entry name" value="Aspartate Aminotransferase, domain 1"/>
    <property type="match status" value="1"/>
</dbReference>
<dbReference type="Pfam" id="PF00155">
    <property type="entry name" value="Aminotran_1_2"/>
    <property type="match status" value="1"/>
</dbReference>
<dbReference type="GO" id="GO:0003870">
    <property type="term" value="F:5-aminolevulinate synthase activity"/>
    <property type="evidence" value="ECO:0007669"/>
    <property type="project" value="UniProtKB-EC"/>
</dbReference>
<proteinExistence type="inferred from homology"/>
<dbReference type="PANTHER" id="PTHR13693">
    <property type="entry name" value="CLASS II AMINOTRANSFERASE/8-AMINO-7-OXONONANOATE SYNTHASE"/>
    <property type="match status" value="1"/>
</dbReference>
<dbReference type="EMBL" id="JAJA02000002">
    <property type="protein sequence ID" value="KWS02404.1"/>
    <property type="molecule type" value="Genomic_DNA"/>
</dbReference>
<dbReference type="InterPro" id="IPR015424">
    <property type="entry name" value="PyrdxlP-dep_Trfase"/>
</dbReference>
<keyword evidence="7" id="KW-1185">Reference proteome</keyword>
<comment type="caution">
    <text evidence="6">The sequence shown here is derived from an EMBL/GenBank/DDBJ whole genome shotgun (WGS) entry which is preliminary data.</text>
</comment>
<dbReference type="RefSeq" id="WP_036108365.1">
    <property type="nucleotide sequence ID" value="NZ_JAJA02000002.1"/>
</dbReference>
<dbReference type="InterPro" id="IPR004839">
    <property type="entry name" value="Aminotransferase_I/II_large"/>
</dbReference>
<evidence type="ECO:0000256" key="4">
    <source>
        <dbReference type="ARBA" id="ARBA00023315"/>
    </source>
</evidence>
<keyword evidence="4 6" id="KW-0012">Acyltransferase</keyword>
<sequence>MEAVFETPLKTLDVATALFAPLQKKLDELRENGLYRTFYEFSHISEHPGHTAHGGRVVQVWSGNDYFGLGQHPDLIKAQIESTQLHGTSSGGSRNIGGTSVSHAELEKRIAAWHGKDRALVFSSGYAANFETLSTLIAAIPDMVVFSDRNNHRSLIEGIARTGCAKHVFPHNDHEALDRMLAGYERERPKLIVFESVYSMDGDVAPLGAFFDLAEKHGALTFLDETHAIGLMGPTGAGLAEELNDHRATFVQGVFSKALGTLGGYVAGPDSAIDYVRSHAPGFIFSSTMPQAVLDATLTGLDIVQRGDDLRRGVMDNVIRLKNALRKAGLRFLDGGTHIVPVIVPGGERVHRVSRRLLDEFGIYVAPVTYPSVPKGTERFRVTIAPFRTPEQIEAFVSTLQLCLEQE</sequence>
<evidence type="ECO:0000256" key="3">
    <source>
        <dbReference type="ARBA" id="ARBA00022679"/>
    </source>
</evidence>
<dbReference type="OrthoDB" id="9807157at2"/>
<dbReference type="GO" id="GO:0033014">
    <property type="term" value="P:tetrapyrrole biosynthetic process"/>
    <property type="evidence" value="ECO:0007669"/>
    <property type="project" value="InterPro"/>
</dbReference>
<dbReference type="InterPro" id="IPR015421">
    <property type="entry name" value="PyrdxlP-dep_Trfase_major"/>
</dbReference>
<evidence type="ECO:0000256" key="2">
    <source>
        <dbReference type="ARBA" id="ARBA00008392"/>
    </source>
</evidence>
<dbReference type="InterPro" id="IPR050087">
    <property type="entry name" value="AON_synthase_class-II"/>
</dbReference>
<dbReference type="AlphaFoldDB" id="A0A108U4H8"/>